<dbReference type="GO" id="GO:0016787">
    <property type="term" value="F:hydrolase activity"/>
    <property type="evidence" value="ECO:0007669"/>
    <property type="project" value="UniProtKB-KW"/>
</dbReference>
<feature type="chain" id="PRO_5044987571" description="Carboxylic ester hydrolase" evidence="3">
    <location>
        <begin position="23"/>
        <end position="545"/>
    </location>
</feature>
<accession>A0ABU1T9D9</accession>
<evidence type="ECO:0000256" key="2">
    <source>
        <dbReference type="ARBA" id="ARBA00022801"/>
    </source>
</evidence>
<feature type="signal peptide" evidence="3">
    <location>
        <begin position="1"/>
        <end position="22"/>
    </location>
</feature>
<comment type="caution">
    <text evidence="5">The sequence shown here is derived from an EMBL/GenBank/DDBJ whole genome shotgun (WGS) entry which is preliminary data.</text>
</comment>
<dbReference type="PANTHER" id="PTHR11559">
    <property type="entry name" value="CARBOXYLESTERASE"/>
    <property type="match status" value="1"/>
</dbReference>
<dbReference type="SUPFAM" id="SSF53474">
    <property type="entry name" value="alpha/beta-Hydrolases"/>
    <property type="match status" value="1"/>
</dbReference>
<gene>
    <name evidence="5" type="ORF">J2W55_001866</name>
</gene>
<dbReference type="Proteomes" id="UP001247620">
    <property type="component" value="Unassembled WGS sequence"/>
</dbReference>
<dbReference type="EMBL" id="JAVDUU010000002">
    <property type="protein sequence ID" value="MDR6942024.1"/>
    <property type="molecule type" value="Genomic_DNA"/>
</dbReference>
<keyword evidence="2 3" id="KW-0378">Hydrolase</keyword>
<dbReference type="InterPro" id="IPR029058">
    <property type="entry name" value="AB_hydrolase_fold"/>
</dbReference>
<dbReference type="InterPro" id="IPR050309">
    <property type="entry name" value="Type-B_Carboxylest/Lipase"/>
</dbReference>
<proteinExistence type="inferred from homology"/>
<dbReference type="Gene3D" id="3.40.50.1820">
    <property type="entry name" value="alpha/beta hydrolase"/>
    <property type="match status" value="1"/>
</dbReference>
<evidence type="ECO:0000256" key="3">
    <source>
        <dbReference type="RuleBase" id="RU361235"/>
    </source>
</evidence>
<dbReference type="PROSITE" id="PS00122">
    <property type="entry name" value="CARBOXYLESTERASE_B_1"/>
    <property type="match status" value="1"/>
</dbReference>
<evidence type="ECO:0000259" key="4">
    <source>
        <dbReference type="Pfam" id="PF00135"/>
    </source>
</evidence>
<organism evidence="5 6">
    <name type="scientific">Mucilaginibacter pocheonensis</name>
    <dbReference type="NCBI Taxonomy" id="398050"/>
    <lineage>
        <taxon>Bacteria</taxon>
        <taxon>Pseudomonadati</taxon>
        <taxon>Bacteroidota</taxon>
        <taxon>Sphingobacteriia</taxon>
        <taxon>Sphingobacteriales</taxon>
        <taxon>Sphingobacteriaceae</taxon>
        <taxon>Mucilaginibacter</taxon>
    </lineage>
</organism>
<dbReference type="RefSeq" id="WP_310094669.1">
    <property type="nucleotide sequence ID" value="NZ_JAVDUU010000002.1"/>
</dbReference>
<comment type="similarity">
    <text evidence="1 3">Belongs to the type-B carboxylesterase/lipase family.</text>
</comment>
<keyword evidence="3" id="KW-0732">Signal</keyword>
<keyword evidence="6" id="KW-1185">Reference proteome</keyword>
<evidence type="ECO:0000313" key="5">
    <source>
        <dbReference type="EMBL" id="MDR6942024.1"/>
    </source>
</evidence>
<sequence length="545" mass="59459">MKKVSKFWAVLAMCFLPTYGFCQSKSNDAIIAGDDVAVTSTDNGQVRGYIHNGMFNYKGIPYAQAKRFMPPEKPASWQGVRASLVYGAVCPIDATTTVIDPIEFAFQHNWGYMNEDCQKLNIWTPGINDQKKRPVMVWLHGGGFSAGSAIELPSYDGENLSKKGDVVVVSINHRLNALGFLNLSAYGDKYKASANVGMMDIVAALQWVKQNIASFGGDPDNVTIFGQSGGGAKVGTLMNAPSAKGLFQKAIIESGSYRSDFMTADVSKRIGAAVMEVLNLQPAQVDSLQTMSYERLSAACKKAFAKVQQQLKTEGKAVGAFGLMWEPSVDGSFLPYNMTDPAAIELSKNIPLLVGSTKTEFMASMINPAIRKFTMDEAKAYLQKKYGDKTDAYIAEVNKAYPNTVKPSDYIDIDLTTFRPGVVRQANAKSAVAGAAPVYMYQFAWQSPVMDGMYKSIHCIDIPFEFDNIKRCEEMTGGGKEAYALAAKMSQAWINFARTGNPNAKGLPSWPAYTQQNGAAMLFDNQSVVKQNNDKVLLEMAATAK</sequence>
<evidence type="ECO:0000313" key="6">
    <source>
        <dbReference type="Proteomes" id="UP001247620"/>
    </source>
</evidence>
<feature type="domain" description="Carboxylesterase type B" evidence="4">
    <location>
        <begin position="38"/>
        <end position="532"/>
    </location>
</feature>
<dbReference type="Pfam" id="PF00135">
    <property type="entry name" value="COesterase"/>
    <property type="match status" value="1"/>
</dbReference>
<reference evidence="5 6" key="1">
    <citation type="submission" date="2023-07" db="EMBL/GenBank/DDBJ databases">
        <title>Sorghum-associated microbial communities from plants grown in Nebraska, USA.</title>
        <authorList>
            <person name="Schachtman D."/>
        </authorList>
    </citation>
    <scope>NUCLEOTIDE SEQUENCE [LARGE SCALE GENOMIC DNA]</scope>
    <source>
        <strain evidence="5 6">3262</strain>
    </source>
</reference>
<evidence type="ECO:0000256" key="1">
    <source>
        <dbReference type="ARBA" id="ARBA00005964"/>
    </source>
</evidence>
<dbReference type="InterPro" id="IPR019826">
    <property type="entry name" value="Carboxylesterase_B_AS"/>
</dbReference>
<dbReference type="InterPro" id="IPR002018">
    <property type="entry name" value="CarbesteraseB"/>
</dbReference>
<dbReference type="EC" id="3.1.1.-" evidence="3"/>
<name>A0ABU1T9D9_9SPHI</name>
<protein>
    <recommendedName>
        <fullName evidence="3">Carboxylic ester hydrolase</fullName>
        <ecNumber evidence="3">3.1.1.-</ecNumber>
    </recommendedName>
</protein>